<dbReference type="AlphaFoldDB" id="A0A8J3HZT7"/>
<protein>
    <submittedName>
        <fullName evidence="1">Haloacid dehalogenase</fullName>
    </submittedName>
</protein>
<dbReference type="GO" id="GO:0005829">
    <property type="term" value="C:cytosol"/>
    <property type="evidence" value="ECO:0007669"/>
    <property type="project" value="TreeGrafter"/>
</dbReference>
<name>A0A8J3HZT7_9CHLR</name>
<dbReference type="SFLD" id="SFLDS00003">
    <property type="entry name" value="Haloacid_Dehalogenase"/>
    <property type="match status" value="1"/>
</dbReference>
<proteinExistence type="predicted"/>
<dbReference type="SFLD" id="SFLDG01140">
    <property type="entry name" value="C2.B:_Phosphomannomutase_and_P"/>
    <property type="match status" value="1"/>
</dbReference>
<accession>A0A8J3HZT7</accession>
<organism evidence="1 2">
    <name type="scientific">Ktedonospora formicarum</name>
    <dbReference type="NCBI Taxonomy" id="2778364"/>
    <lineage>
        <taxon>Bacteria</taxon>
        <taxon>Bacillati</taxon>
        <taxon>Chloroflexota</taxon>
        <taxon>Ktedonobacteria</taxon>
        <taxon>Ktedonobacterales</taxon>
        <taxon>Ktedonobacteraceae</taxon>
        <taxon>Ktedonospora</taxon>
    </lineage>
</organism>
<dbReference type="RefSeq" id="WP_220192446.1">
    <property type="nucleotide sequence ID" value="NZ_BNJF01000001.1"/>
</dbReference>
<dbReference type="Pfam" id="PF08282">
    <property type="entry name" value="Hydrolase_3"/>
    <property type="match status" value="1"/>
</dbReference>
<dbReference type="PANTHER" id="PTHR10000:SF8">
    <property type="entry name" value="HAD SUPERFAMILY HYDROLASE-LIKE, TYPE 3"/>
    <property type="match status" value="1"/>
</dbReference>
<dbReference type="GO" id="GO:0000287">
    <property type="term" value="F:magnesium ion binding"/>
    <property type="evidence" value="ECO:0007669"/>
    <property type="project" value="TreeGrafter"/>
</dbReference>
<dbReference type="Gene3D" id="3.30.1240.10">
    <property type="match status" value="1"/>
</dbReference>
<sequence>MYRLLALDLDGTLLDSQRRITPRTHRALQQVVEAGITLVIATGQTFPALLSLCPGVPLNGPQIVFNGAQIINIDDQASLFERLVPTEYILPALSALQEQGISRVYHTHERVFADEGTPGIEDWYIPPAPPAIIVRDVSTLYPRPCIKLAGVCDPAELARKRIYFEELFAPRLYVTQAASDLIEFLHPEASKGHALAHIAHLLDIPATEIIAIGDNHNDIGMLRFAGLGIAMGNASEEVKAAAHYVTSNNDEEGVALALEGHILPFVAQQ</sequence>
<dbReference type="Proteomes" id="UP000612362">
    <property type="component" value="Unassembled WGS sequence"/>
</dbReference>
<dbReference type="Gene3D" id="3.40.50.1000">
    <property type="entry name" value="HAD superfamily/HAD-like"/>
    <property type="match status" value="1"/>
</dbReference>
<evidence type="ECO:0000313" key="2">
    <source>
        <dbReference type="Proteomes" id="UP000612362"/>
    </source>
</evidence>
<reference evidence="1" key="1">
    <citation type="submission" date="2020-10" db="EMBL/GenBank/DDBJ databases">
        <title>Taxonomic study of unclassified bacteria belonging to the class Ktedonobacteria.</title>
        <authorList>
            <person name="Yabe S."/>
            <person name="Wang C.M."/>
            <person name="Zheng Y."/>
            <person name="Sakai Y."/>
            <person name="Cavaletti L."/>
            <person name="Monciardini P."/>
            <person name="Donadio S."/>
        </authorList>
    </citation>
    <scope>NUCLEOTIDE SEQUENCE</scope>
    <source>
        <strain evidence="1">SOSP1-1</strain>
    </source>
</reference>
<gene>
    <name evidence="1" type="ORF">KSX_11120</name>
</gene>
<dbReference type="PANTHER" id="PTHR10000">
    <property type="entry name" value="PHOSPHOSERINE PHOSPHATASE"/>
    <property type="match status" value="1"/>
</dbReference>
<dbReference type="InterPro" id="IPR023214">
    <property type="entry name" value="HAD_sf"/>
</dbReference>
<dbReference type="NCBIfam" id="TIGR00099">
    <property type="entry name" value="Cof-subfamily"/>
    <property type="match status" value="1"/>
</dbReference>
<dbReference type="EMBL" id="BNJF01000001">
    <property type="protein sequence ID" value="GHO42949.1"/>
    <property type="molecule type" value="Genomic_DNA"/>
</dbReference>
<dbReference type="CDD" id="cd07516">
    <property type="entry name" value="HAD_Pase"/>
    <property type="match status" value="1"/>
</dbReference>
<dbReference type="PROSITE" id="PS01229">
    <property type="entry name" value="COF_2"/>
    <property type="match status" value="1"/>
</dbReference>
<dbReference type="InterPro" id="IPR036412">
    <property type="entry name" value="HAD-like_sf"/>
</dbReference>
<dbReference type="SUPFAM" id="SSF56784">
    <property type="entry name" value="HAD-like"/>
    <property type="match status" value="1"/>
</dbReference>
<dbReference type="GO" id="GO:0016791">
    <property type="term" value="F:phosphatase activity"/>
    <property type="evidence" value="ECO:0007669"/>
    <property type="project" value="TreeGrafter"/>
</dbReference>
<dbReference type="InterPro" id="IPR000150">
    <property type="entry name" value="Cof"/>
</dbReference>
<keyword evidence="2" id="KW-1185">Reference proteome</keyword>
<comment type="caution">
    <text evidence="1">The sequence shown here is derived from an EMBL/GenBank/DDBJ whole genome shotgun (WGS) entry which is preliminary data.</text>
</comment>
<evidence type="ECO:0000313" key="1">
    <source>
        <dbReference type="EMBL" id="GHO42949.1"/>
    </source>
</evidence>